<feature type="DNA-binding region" description="H-T-H motif" evidence="4">
    <location>
        <begin position="45"/>
        <end position="64"/>
    </location>
</feature>
<dbReference type="Pfam" id="PF00440">
    <property type="entry name" value="TetR_N"/>
    <property type="match status" value="1"/>
</dbReference>
<evidence type="ECO:0000259" key="5">
    <source>
        <dbReference type="PROSITE" id="PS50977"/>
    </source>
</evidence>
<accession>A0A562V3E6</accession>
<proteinExistence type="predicted"/>
<dbReference type="InterPro" id="IPR050109">
    <property type="entry name" value="HTH-type_TetR-like_transc_reg"/>
</dbReference>
<dbReference type="InterPro" id="IPR001647">
    <property type="entry name" value="HTH_TetR"/>
</dbReference>
<name>A0A562V3E6_9ACTN</name>
<feature type="domain" description="HTH tetR-type" evidence="5">
    <location>
        <begin position="22"/>
        <end position="82"/>
    </location>
</feature>
<dbReference type="AlphaFoldDB" id="A0A562V3E6"/>
<dbReference type="SUPFAM" id="SSF48498">
    <property type="entry name" value="Tetracyclin repressor-like, C-terminal domain"/>
    <property type="match status" value="1"/>
</dbReference>
<dbReference type="GO" id="GO:0003700">
    <property type="term" value="F:DNA-binding transcription factor activity"/>
    <property type="evidence" value="ECO:0007669"/>
    <property type="project" value="TreeGrafter"/>
</dbReference>
<reference evidence="6 7" key="1">
    <citation type="journal article" date="2013" name="Stand. Genomic Sci.">
        <title>Genomic Encyclopedia of Type Strains, Phase I: The one thousand microbial genomes (KMG-I) project.</title>
        <authorList>
            <person name="Kyrpides N.C."/>
            <person name="Woyke T."/>
            <person name="Eisen J.A."/>
            <person name="Garrity G."/>
            <person name="Lilburn T.G."/>
            <person name="Beck B.J."/>
            <person name="Whitman W.B."/>
            <person name="Hugenholtz P."/>
            <person name="Klenk H.P."/>
        </authorList>
    </citation>
    <scope>NUCLEOTIDE SEQUENCE [LARGE SCALE GENOMIC DNA]</scope>
    <source>
        <strain evidence="6 7">DSM 45044</strain>
    </source>
</reference>
<keyword evidence="1" id="KW-0805">Transcription regulation</keyword>
<comment type="caution">
    <text evidence="6">The sequence shown here is derived from an EMBL/GenBank/DDBJ whole genome shotgun (WGS) entry which is preliminary data.</text>
</comment>
<dbReference type="Gene3D" id="1.10.357.10">
    <property type="entry name" value="Tetracycline Repressor, domain 2"/>
    <property type="match status" value="1"/>
</dbReference>
<sequence length="215" mass="23220">MRSGNSPGDQAPSPTERSFIEAARRGQIIDAAIQVIAEAGFGKASFSRIAKRAGVSPSLISYHFDDRADLIRSVLTTVNSEIDAALAASTADAESYREVLRGLVTGLFRFAAARPERMNALRQIAVATAADPEPADLPMGDVAVGEWEGFLREGQEAGEFRPFDTRVMALGIQGLLERMPGELLRREGARDPEALSAEVYDNLARMVLVDPSTEE</sequence>
<evidence type="ECO:0000313" key="6">
    <source>
        <dbReference type="EMBL" id="TWJ12404.1"/>
    </source>
</evidence>
<dbReference type="InterPro" id="IPR036271">
    <property type="entry name" value="Tet_transcr_reg_TetR-rel_C_sf"/>
</dbReference>
<evidence type="ECO:0000313" key="7">
    <source>
        <dbReference type="Proteomes" id="UP000321617"/>
    </source>
</evidence>
<evidence type="ECO:0000256" key="4">
    <source>
        <dbReference type="PROSITE-ProRule" id="PRU00335"/>
    </source>
</evidence>
<dbReference type="InterPro" id="IPR009057">
    <property type="entry name" value="Homeodomain-like_sf"/>
</dbReference>
<dbReference type="PROSITE" id="PS50977">
    <property type="entry name" value="HTH_TETR_2"/>
    <property type="match status" value="1"/>
</dbReference>
<keyword evidence="2 4" id="KW-0238">DNA-binding</keyword>
<dbReference type="SUPFAM" id="SSF46689">
    <property type="entry name" value="Homeodomain-like"/>
    <property type="match status" value="1"/>
</dbReference>
<dbReference type="RefSeq" id="WP_147139502.1">
    <property type="nucleotide sequence ID" value="NZ_BAABIJ010000002.1"/>
</dbReference>
<keyword evidence="3" id="KW-0804">Transcription</keyword>
<dbReference type="OrthoDB" id="3474596at2"/>
<dbReference type="GO" id="GO:0000976">
    <property type="term" value="F:transcription cis-regulatory region binding"/>
    <property type="evidence" value="ECO:0007669"/>
    <property type="project" value="TreeGrafter"/>
</dbReference>
<keyword evidence="7" id="KW-1185">Reference proteome</keyword>
<dbReference type="EMBL" id="VLLL01000006">
    <property type="protein sequence ID" value="TWJ12404.1"/>
    <property type="molecule type" value="Genomic_DNA"/>
</dbReference>
<dbReference type="PRINTS" id="PR00455">
    <property type="entry name" value="HTHTETR"/>
</dbReference>
<evidence type="ECO:0000256" key="1">
    <source>
        <dbReference type="ARBA" id="ARBA00023015"/>
    </source>
</evidence>
<dbReference type="Gene3D" id="1.10.10.60">
    <property type="entry name" value="Homeodomain-like"/>
    <property type="match status" value="1"/>
</dbReference>
<dbReference type="PANTHER" id="PTHR30055:SF234">
    <property type="entry name" value="HTH-TYPE TRANSCRIPTIONAL REGULATOR BETI"/>
    <property type="match status" value="1"/>
</dbReference>
<evidence type="ECO:0000256" key="3">
    <source>
        <dbReference type="ARBA" id="ARBA00023163"/>
    </source>
</evidence>
<gene>
    <name evidence="6" type="ORF">LX16_3161</name>
</gene>
<protein>
    <submittedName>
        <fullName evidence="6">TetR family transcriptional regulator</fullName>
    </submittedName>
</protein>
<organism evidence="6 7">
    <name type="scientific">Stackebrandtia albiflava</name>
    <dbReference type="NCBI Taxonomy" id="406432"/>
    <lineage>
        <taxon>Bacteria</taxon>
        <taxon>Bacillati</taxon>
        <taxon>Actinomycetota</taxon>
        <taxon>Actinomycetes</taxon>
        <taxon>Glycomycetales</taxon>
        <taxon>Glycomycetaceae</taxon>
        <taxon>Stackebrandtia</taxon>
    </lineage>
</organism>
<evidence type="ECO:0000256" key="2">
    <source>
        <dbReference type="ARBA" id="ARBA00023125"/>
    </source>
</evidence>
<dbReference type="Proteomes" id="UP000321617">
    <property type="component" value="Unassembled WGS sequence"/>
</dbReference>
<dbReference type="PANTHER" id="PTHR30055">
    <property type="entry name" value="HTH-TYPE TRANSCRIPTIONAL REGULATOR RUTR"/>
    <property type="match status" value="1"/>
</dbReference>